<dbReference type="HOGENOM" id="CLU_001501_5_1_0"/>
<dbReference type="KEGG" id="ttr:Tter_0116"/>
<feature type="binding site" evidence="7">
    <location>
        <position position="228"/>
    </location>
    <ligand>
        <name>N-acetyl-D-glucosamine</name>
        <dbReference type="ChEBI" id="CHEBI:506227"/>
    </ligand>
</feature>
<name>D1CDN2_THET1</name>
<protein>
    <submittedName>
        <fullName evidence="5">Hyaluronidase</fullName>
    </submittedName>
</protein>
<dbReference type="STRING" id="525904.Tter_0116"/>
<evidence type="ECO:0000313" key="5">
    <source>
        <dbReference type="EMBL" id="ACZ41038.1"/>
    </source>
</evidence>
<dbReference type="CAZy" id="GH84">
    <property type="family name" value="Glycoside Hydrolase Family 84"/>
</dbReference>
<dbReference type="EMBL" id="CP001825">
    <property type="protein sequence ID" value="ACZ41038.1"/>
    <property type="molecule type" value="Genomic_DNA"/>
</dbReference>
<reference evidence="6" key="1">
    <citation type="journal article" date="2010" name="Stand. Genomic Sci.">
        <title>Complete genome sequence of 'Thermobaculum terrenum' type strain (YNP1).</title>
        <authorList>
            <person name="Kiss H."/>
            <person name="Cleland D."/>
            <person name="Lapidus A."/>
            <person name="Lucas S."/>
            <person name="Glavina Del Rio T."/>
            <person name="Nolan M."/>
            <person name="Tice H."/>
            <person name="Han C."/>
            <person name="Goodwin L."/>
            <person name="Pitluck S."/>
            <person name="Liolios K."/>
            <person name="Ivanova N."/>
            <person name="Mavromatis K."/>
            <person name="Ovchinnikova G."/>
            <person name="Pati A."/>
            <person name="Chen A."/>
            <person name="Palaniappan K."/>
            <person name="Land M."/>
            <person name="Hauser L."/>
            <person name="Chang Y."/>
            <person name="Jeffries C."/>
            <person name="Lu M."/>
            <person name="Brettin T."/>
            <person name="Detter J."/>
            <person name="Goker M."/>
            <person name="Tindall B."/>
            <person name="Beck B."/>
            <person name="McDermott T."/>
            <person name="Woyke T."/>
            <person name="Bristow J."/>
            <person name="Eisen J."/>
            <person name="Markowitz V."/>
            <person name="Hugenholtz P."/>
            <person name="Kyrpides N."/>
            <person name="Klenk H."/>
            <person name="Cheng J."/>
        </authorList>
    </citation>
    <scope>NUCLEOTIDE SEQUENCE [LARGE SCALE GENOMIC DNA]</scope>
    <source>
        <strain evidence="6">ATCC BAA-798 / YNP1</strain>
    </source>
</reference>
<feature type="binding site" evidence="7">
    <location>
        <position position="119"/>
    </location>
    <ligand>
        <name>N-acetyl-D-glucosamine</name>
        <dbReference type="ChEBI" id="CHEBI:506227"/>
    </ligand>
</feature>
<gene>
    <name evidence="5" type="ordered locus">Tter_0116</name>
</gene>
<dbReference type="Gene3D" id="1.20.58.460">
    <property type="entry name" value="Hyaluronidase post-catalytic domain-like"/>
    <property type="match status" value="1"/>
</dbReference>
<dbReference type="Gene3D" id="3.20.20.80">
    <property type="entry name" value="Glycosidases"/>
    <property type="match status" value="1"/>
</dbReference>
<dbReference type="AlphaFoldDB" id="D1CDN2"/>
<dbReference type="InterPro" id="IPR017853">
    <property type="entry name" value="GH"/>
</dbReference>
<evidence type="ECO:0000313" key="6">
    <source>
        <dbReference type="Proteomes" id="UP000000323"/>
    </source>
</evidence>
<dbReference type="RefSeq" id="WP_012874073.1">
    <property type="nucleotide sequence ID" value="NC_013525.1"/>
</dbReference>
<dbReference type="InterPro" id="IPR011496">
    <property type="entry name" value="O-GlcNAcase_cat"/>
</dbReference>
<evidence type="ECO:0000256" key="3">
    <source>
        <dbReference type="PROSITE-ProRule" id="PRU01353"/>
    </source>
</evidence>
<evidence type="ECO:0000259" key="4">
    <source>
        <dbReference type="PROSITE" id="PS52009"/>
    </source>
</evidence>
<feature type="binding site" evidence="7">
    <location>
        <position position="223"/>
    </location>
    <ligand>
        <name>N-acetyl-D-glucosamine</name>
        <dbReference type="ChEBI" id="CHEBI:506227"/>
    </ligand>
</feature>
<dbReference type="PROSITE" id="PS52009">
    <property type="entry name" value="GH84"/>
    <property type="match status" value="1"/>
</dbReference>
<dbReference type="eggNOG" id="COG3525">
    <property type="taxonomic scope" value="Bacteria"/>
</dbReference>
<feature type="binding site" evidence="7">
    <location>
        <position position="257"/>
    </location>
    <ligand>
        <name>N-acetyl-D-glucosamine</name>
        <dbReference type="ChEBI" id="CHEBI:506227"/>
    </ligand>
</feature>
<keyword evidence="1 3" id="KW-0378">Hydrolase</keyword>
<keyword evidence="6" id="KW-1185">Reference proteome</keyword>
<dbReference type="Pfam" id="PF07555">
    <property type="entry name" value="NAGidase"/>
    <property type="match status" value="1"/>
</dbReference>
<evidence type="ECO:0000256" key="2">
    <source>
        <dbReference type="ARBA" id="ARBA00023295"/>
    </source>
</evidence>
<dbReference type="PANTHER" id="PTHR13170">
    <property type="entry name" value="O-GLCNACASE"/>
    <property type="match status" value="1"/>
</dbReference>
<dbReference type="Proteomes" id="UP000000323">
    <property type="component" value="Chromosome 1"/>
</dbReference>
<evidence type="ECO:0007829" key="7">
    <source>
        <dbReference type="PDB" id="5DIY"/>
    </source>
</evidence>
<dbReference type="SUPFAM" id="SSF51445">
    <property type="entry name" value="(Trans)glycosidases"/>
    <property type="match status" value="1"/>
</dbReference>
<keyword evidence="7" id="KW-0002">3D-structure</keyword>
<organism evidence="5 6">
    <name type="scientific">Thermobaculum terrenum (strain ATCC BAA-798 / CCMEE 7001 / YNP1)</name>
    <dbReference type="NCBI Taxonomy" id="525904"/>
    <lineage>
        <taxon>Bacteria</taxon>
        <taxon>Bacillati</taxon>
        <taxon>Chloroflexota</taxon>
        <taxon>Chloroflexia</taxon>
        <taxon>Candidatus Thermobaculales</taxon>
        <taxon>Candidatus Thermobaculaceae</taxon>
        <taxon>Thermobaculum</taxon>
    </lineage>
</organism>
<evidence type="ECO:0000256" key="1">
    <source>
        <dbReference type="ARBA" id="ARBA00022801"/>
    </source>
</evidence>
<feature type="binding site" evidence="7">
    <location>
        <position position="12"/>
    </location>
    <ligand>
        <name>N-acetyl-D-glucosamine</name>
        <dbReference type="ChEBI" id="CHEBI:506227"/>
    </ligand>
</feature>
<dbReference type="SMR" id="D1CDN2"/>
<reference evidence="7" key="2">
    <citation type="journal article" date="2015" name="J. Biol. Chem.">
        <title>Evidence for a Functional O-Linked N-Acetylglucosamine (O-GlcNAc) System in the Thermophilic Bacterium Thermobaculum terrenum.</title>
        <authorList>
            <person name="Ostrowski A."/>
            <person name="Gundogdu M."/>
            <person name="Ferenbach A.T."/>
            <person name="Lebedev A.A."/>
            <person name="van Aalten D.M."/>
        </authorList>
    </citation>
    <scope>X-RAY CRYSTALLOGRAPHY (2.06 ANGSTROMS)</scope>
</reference>
<accession>D1CDN2</accession>
<feature type="domain" description="GH84" evidence="4">
    <location>
        <begin position="5"/>
        <end position="280"/>
    </location>
</feature>
<dbReference type="InterPro" id="IPR051822">
    <property type="entry name" value="Glycosyl_Hydrolase_84"/>
</dbReference>
<dbReference type="GO" id="GO:0015929">
    <property type="term" value="F:hexosaminidase activity"/>
    <property type="evidence" value="ECO:0007669"/>
    <property type="project" value="UniProtKB-ARBA"/>
</dbReference>
<dbReference type="PDBsum" id="5DIY"/>
<comment type="similarity">
    <text evidence="3">Belongs to the glycosyl hydrolase 84 family.</text>
</comment>
<sequence length="474" mass="55426">MEYFRYRGIIEGFYGKPWEHQERLDMFEFMQANNLNAYIYAPKQDLYHRELWREPYKEEQLQLFKELIEKAGSCGINFTFAISPGLSLVYSSEEELETLIRKITPFLEMGVHSIGIFFDDVPFDLIHEEDRNSYSNLAEAQADFLTRVLQRLESTISTPQIIMCPTFYCNDPNLEYLRILGQRLPKNIDVFWTGPNVCSHEITTSHMQEVQKSLQRPATLWDNYPVNDGGMMPELHIGPYDHRDPELHTHVVGIYANPMALPEASKLPLYTFAQYLNSPSQYNPQDSWRQAVSTLLGEDNLSAMEKFYQSNTISCLEPEEPAYLTNLFKKVQEDFASFRFEQGLRTLREEIISMQTTYSRLSTQDSKFFWEIRPWLEEYKLWTDYLDQAMITFSNLFTGFFTADEEQARESLQKALQGRTYLREVLKDAVDFRTRVCGDVVRNFLQQVLRSTVSIELQAEGKEWTALPPGIVRD</sequence>
<feature type="binding site" evidence="7">
    <location>
        <position position="43"/>
    </location>
    <ligand>
        <name>N-acetyl-D-glucosamine</name>
        <dbReference type="ChEBI" id="CHEBI:506227"/>
    </ligand>
</feature>
<dbReference type="GO" id="GO:1901135">
    <property type="term" value="P:carbohydrate derivative metabolic process"/>
    <property type="evidence" value="ECO:0007669"/>
    <property type="project" value="UniProtKB-ARBA"/>
</dbReference>
<dbReference type="PDB" id="5DIY">
    <property type="method" value="X-ray"/>
    <property type="resolution" value="2.06 A"/>
    <property type="chains" value="A/B=1-474"/>
</dbReference>
<feature type="active site" description="Proton donor" evidence="3">
    <location>
        <position position="120"/>
    </location>
</feature>
<proteinExistence type="evidence at protein level"/>
<dbReference type="OrthoDB" id="9760892at2"/>
<keyword evidence="2 3" id="KW-0326">Glycosidase</keyword>
<dbReference type="PANTHER" id="PTHR13170:SF16">
    <property type="entry name" value="PROTEIN O-GLCNACASE"/>
    <property type="match status" value="1"/>
</dbReference>